<accession>A0A2I0IMQ2</accession>
<sequence>MLNQQAKHGNLKNGCLVKLNAESTGQARKSEEGWLLKVNAASTGPAEKGEEGECLLKVNAKSTRKARKPVEGVLSQSKYRINRQSTET</sequence>
<gene>
    <name evidence="1" type="ORF">CRG98_034309</name>
</gene>
<dbReference type="EMBL" id="PGOL01002735">
    <property type="protein sequence ID" value="PKI45299.1"/>
    <property type="molecule type" value="Genomic_DNA"/>
</dbReference>
<evidence type="ECO:0000313" key="1">
    <source>
        <dbReference type="EMBL" id="PKI45299.1"/>
    </source>
</evidence>
<reference evidence="1 2" key="1">
    <citation type="submission" date="2017-11" db="EMBL/GenBank/DDBJ databases">
        <title>De-novo sequencing of pomegranate (Punica granatum L.) genome.</title>
        <authorList>
            <person name="Akparov Z."/>
            <person name="Amiraslanov A."/>
            <person name="Hajiyeva S."/>
            <person name="Abbasov M."/>
            <person name="Kaur K."/>
            <person name="Hamwieh A."/>
            <person name="Solovyev V."/>
            <person name="Salamov A."/>
            <person name="Braich B."/>
            <person name="Kosarev P."/>
            <person name="Mahmoud A."/>
            <person name="Hajiyev E."/>
            <person name="Babayeva S."/>
            <person name="Izzatullayeva V."/>
            <person name="Mammadov A."/>
            <person name="Mammadov A."/>
            <person name="Sharifova S."/>
            <person name="Ojaghi J."/>
            <person name="Eynullazada K."/>
            <person name="Bayramov B."/>
            <person name="Abdulazimova A."/>
            <person name="Shahmuradov I."/>
        </authorList>
    </citation>
    <scope>NUCLEOTIDE SEQUENCE [LARGE SCALE GENOMIC DNA]</scope>
    <source>
        <strain evidence="2">cv. AG2017</strain>
        <tissue evidence="1">Leaf</tissue>
    </source>
</reference>
<dbReference type="AlphaFoldDB" id="A0A2I0IMQ2"/>
<organism evidence="1 2">
    <name type="scientific">Punica granatum</name>
    <name type="common">Pomegranate</name>
    <dbReference type="NCBI Taxonomy" id="22663"/>
    <lineage>
        <taxon>Eukaryota</taxon>
        <taxon>Viridiplantae</taxon>
        <taxon>Streptophyta</taxon>
        <taxon>Embryophyta</taxon>
        <taxon>Tracheophyta</taxon>
        <taxon>Spermatophyta</taxon>
        <taxon>Magnoliopsida</taxon>
        <taxon>eudicotyledons</taxon>
        <taxon>Gunneridae</taxon>
        <taxon>Pentapetalae</taxon>
        <taxon>rosids</taxon>
        <taxon>malvids</taxon>
        <taxon>Myrtales</taxon>
        <taxon>Lythraceae</taxon>
        <taxon>Punica</taxon>
    </lineage>
</organism>
<evidence type="ECO:0000313" key="2">
    <source>
        <dbReference type="Proteomes" id="UP000233551"/>
    </source>
</evidence>
<proteinExistence type="predicted"/>
<protein>
    <submittedName>
        <fullName evidence="1">Uncharacterized protein</fullName>
    </submittedName>
</protein>
<dbReference type="Proteomes" id="UP000233551">
    <property type="component" value="Unassembled WGS sequence"/>
</dbReference>
<keyword evidence="2" id="KW-1185">Reference proteome</keyword>
<comment type="caution">
    <text evidence="1">The sequence shown here is derived from an EMBL/GenBank/DDBJ whole genome shotgun (WGS) entry which is preliminary data.</text>
</comment>
<name>A0A2I0IMQ2_PUNGR</name>